<feature type="domain" description="F-box" evidence="1">
    <location>
        <begin position="23"/>
        <end position="71"/>
    </location>
</feature>
<proteinExistence type="predicted"/>
<dbReference type="InterPro" id="IPR001810">
    <property type="entry name" value="F-box_dom"/>
</dbReference>
<dbReference type="AlphaFoldDB" id="A0A0B7K5T9"/>
<dbReference type="PROSITE" id="PS50181">
    <property type="entry name" value="FBOX"/>
    <property type="match status" value="1"/>
</dbReference>
<name>A0A0B7K5T9_BIOOC</name>
<reference evidence="2" key="1">
    <citation type="submission" date="2015-01" db="EMBL/GenBank/DDBJ databases">
        <authorList>
            <person name="Durling Mikael"/>
        </authorList>
    </citation>
    <scope>NUCLEOTIDE SEQUENCE</scope>
</reference>
<sequence length="86" mass="9647">MGSEEGSTNEGPTMASREENQLLSAFQLLAVELQHKIIPHLDPIGLVSLSQSCRYFRRLIDPGRKEFAERLLQVECLERYGGTTLA</sequence>
<dbReference type="InterPro" id="IPR036047">
    <property type="entry name" value="F-box-like_dom_sf"/>
</dbReference>
<evidence type="ECO:0000313" key="2">
    <source>
        <dbReference type="EMBL" id="CEO50917.1"/>
    </source>
</evidence>
<accession>A0A0B7K5T9</accession>
<organism evidence="2">
    <name type="scientific">Bionectria ochroleuca</name>
    <name type="common">Gliocladium roseum</name>
    <dbReference type="NCBI Taxonomy" id="29856"/>
    <lineage>
        <taxon>Eukaryota</taxon>
        <taxon>Fungi</taxon>
        <taxon>Dikarya</taxon>
        <taxon>Ascomycota</taxon>
        <taxon>Pezizomycotina</taxon>
        <taxon>Sordariomycetes</taxon>
        <taxon>Hypocreomycetidae</taxon>
        <taxon>Hypocreales</taxon>
        <taxon>Bionectriaceae</taxon>
        <taxon>Clonostachys</taxon>
    </lineage>
</organism>
<dbReference type="EMBL" id="CDPU01000020">
    <property type="protein sequence ID" value="CEO50917.1"/>
    <property type="molecule type" value="Genomic_DNA"/>
</dbReference>
<gene>
    <name evidence="2" type="ORF">BN869_000006975_1</name>
</gene>
<protein>
    <recommendedName>
        <fullName evidence="1">F-box domain-containing protein</fullName>
    </recommendedName>
</protein>
<evidence type="ECO:0000259" key="1">
    <source>
        <dbReference type="PROSITE" id="PS50181"/>
    </source>
</evidence>
<dbReference type="Gene3D" id="1.20.1280.50">
    <property type="match status" value="1"/>
</dbReference>
<dbReference type="SUPFAM" id="SSF81383">
    <property type="entry name" value="F-box domain"/>
    <property type="match status" value="1"/>
</dbReference>